<dbReference type="InterPro" id="IPR007502">
    <property type="entry name" value="Helicase-assoc_dom"/>
</dbReference>
<protein>
    <recommendedName>
        <fullName evidence="1">RNA helicase</fullName>
        <ecNumber evidence="1">3.6.4.13</ecNumber>
    </recommendedName>
</protein>
<dbReference type="InterPro" id="IPR010225">
    <property type="entry name" value="HrpB"/>
</dbReference>
<dbReference type="GO" id="GO:0003676">
    <property type="term" value="F:nucleic acid binding"/>
    <property type="evidence" value="ECO:0007669"/>
    <property type="project" value="InterPro"/>
</dbReference>
<feature type="domain" description="Helicase ATP-binding" evidence="7">
    <location>
        <begin position="23"/>
        <end position="182"/>
    </location>
</feature>
<dbReference type="GO" id="GO:0016787">
    <property type="term" value="F:hydrolase activity"/>
    <property type="evidence" value="ECO:0007669"/>
    <property type="project" value="UniProtKB-KW"/>
</dbReference>
<dbReference type="Pfam" id="PF00270">
    <property type="entry name" value="DEAD"/>
    <property type="match status" value="1"/>
</dbReference>
<dbReference type="Gene3D" id="1.20.120.1080">
    <property type="match status" value="1"/>
</dbReference>
<dbReference type="Pfam" id="PF04408">
    <property type="entry name" value="WHD_HA2"/>
    <property type="match status" value="1"/>
</dbReference>
<dbReference type="CDD" id="cd18791">
    <property type="entry name" value="SF2_C_RHA"/>
    <property type="match status" value="1"/>
</dbReference>
<accession>A0A0G3H018</accession>
<dbReference type="SUPFAM" id="SSF52540">
    <property type="entry name" value="P-loop containing nucleoside triphosphate hydrolases"/>
    <property type="match status" value="1"/>
</dbReference>
<evidence type="ECO:0000256" key="4">
    <source>
        <dbReference type="ARBA" id="ARBA00022806"/>
    </source>
</evidence>
<dbReference type="InterPro" id="IPR011545">
    <property type="entry name" value="DEAD/DEAH_box_helicase_dom"/>
</dbReference>
<dbReference type="InterPro" id="IPR013689">
    <property type="entry name" value="RNA_helicase_ATP-dep_HrpB_C"/>
</dbReference>
<organism evidence="9 10">
    <name type="scientific">Corynebacterium mustelae</name>
    <dbReference type="NCBI Taxonomy" id="571915"/>
    <lineage>
        <taxon>Bacteria</taxon>
        <taxon>Bacillati</taxon>
        <taxon>Actinomycetota</taxon>
        <taxon>Actinomycetes</taxon>
        <taxon>Mycobacteriales</taxon>
        <taxon>Corynebacteriaceae</taxon>
        <taxon>Corynebacterium</taxon>
    </lineage>
</organism>
<dbReference type="InterPro" id="IPR014001">
    <property type="entry name" value="Helicase_ATP-bd"/>
</dbReference>
<dbReference type="PIRSF" id="PIRSF005496">
    <property type="entry name" value="ATP_hel_hrpB"/>
    <property type="match status" value="1"/>
</dbReference>
<dbReference type="STRING" id="571915.CMUST_00475"/>
<dbReference type="InterPro" id="IPR002464">
    <property type="entry name" value="DNA/RNA_helicase_DEAH_CS"/>
</dbReference>
<evidence type="ECO:0000256" key="1">
    <source>
        <dbReference type="ARBA" id="ARBA00012552"/>
    </source>
</evidence>
<dbReference type="PROSITE" id="PS00690">
    <property type="entry name" value="DEAH_ATP_HELICASE"/>
    <property type="match status" value="1"/>
</dbReference>
<keyword evidence="5" id="KW-0067">ATP-binding</keyword>
<keyword evidence="3 9" id="KW-0378">Hydrolase</keyword>
<dbReference type="Gene3D" id="3.40.50.300">
    <property type="entry name" value="P-loop containing nucleotide triphosphate hydrolases"/>
    <property type="match status" value="2"/>
</dbReference>
<dbReference type="GO" id="GO:0005524">
    <property type="term" value="F:ATP binding"/>
    <property type="evidence" value="ECO:0007669"/>
    <property type="project" value="UniProtKB-KW"/>
</dbReference>
<dbReference type="AlphaFoldDB" id="A0A0G3H018"/>
<reference evidence="10" key="2">
    <citation type="submission" date="2015-05" db="EMBL/GenBank/DDBJ databases">
        <title>Complete genome sequence of Corynebacterium mustelae DSM 45274, isolated from various tissues of a male ferret with lethal sepsis.</title>
        <authorList>
            <person name="Ruckert C."/>
            <person name="Albersmeier A."/>
            <person name="Winkler A."/>
            <person name="Tauch A."/>
        </authorList>
    </citation>
    <scope>NUCLEOTIDE SEQUENCE [LARGE SCALE GENOMIC DNA]</scope>
    <source>
        <strain evidence="10">DSM 45274</strain>
    </source>
</reference>
<keyword evidence="2" id="KW-0547">Nucleotide-binding</keyword>
<dbReference type="PROSITE" id="PS51194">
    <property type="entry name" value="HELICASE_CTER"/>
    <property type="match status" value="1"/>
</dbReference>
<dbReference type="KEGG" id="cmv:CMUST_00475"/>
<reference evidence="9 10" key="1">
    <citation type="journal article" date="2015" name="Genome Announc.">
        <title>Complete Genome Sequence of the Type Strain Corynebacterium mustelae DSM 45274, Isolated from Various Tissues of a Male Ferret with Lethal Sepsis.</title>
        <authorList>
            <person name="Ruckert C."/>
            <person name="Eimer J."/>
            <person name="Winkler A."/>
            <person name="Tauch A."/>
        </authorList>
    </citation>
    <scope>NUCLEOTIDE SEQUENCE [LARGE SCALE GENOMIC DNA]</scope>
    <source>
        <strain evidence="9 10">DSM 45274</strain>
    </source>
</reference>
<evidence type="ECO:0000259" key="7">
    <source>
        <dbReference type="PROSITE" id="PS51192"/>
    </source>
</evidence>
<dbReference type="SMART" id="SM00847">
    <property type="entry name" value="HA2"/>
    <property type="match status" value="1"/>
</dbReference>
<dbReference type="Pfam" id="PF08482">
    <property type="entry name" value="HrpB_C"/>
    <property type="match status" value="1"/>
</dbReference>
<evidence type="ECO:0000313" key="10">
    <source>
        <dbReference type="Proteomes" id="UP000035199"/>
    </source>
</evidence>
<dbReference type="Proteomes" id="UP000035199">
    <property type="component" value="Chromosome"/>
</dbReference>
<dbReference type="EC" id="3.6.4.13" evidence="1"/>
<dbReference type="PATRIC" id="fig|571915.4.peg.99"/>
<feature type="domain" description="Helicase C-terminal" evidence="8">
    <location>
        <begin position="207"/>
        <end position="371"/>
    </location>
</feature>
<keyword evidence="4 9" id="KW-0347">Helicase</keyword>
<dbReference type="EMBL" id="CP011542">
    <property type="protein sequence ID" value="AKK04452.1"/>
    <property type="molecule type" value="Genomic_DNA"/>
</dbReference>
<dbReference type="InterPro" id="IPR048333">
    <property type="entry name" value="HA2_WH"/>
</dbReference>
<dbReference type="SMART" id="SM00490">
    <property type="entry name" value="HELICc"/>
    <property type="match status" value="1"/>
</dbReference>
<evidence type="ECO:0000256" key="6">
    <source>
        <dbReference type="SAM" id="MobiDB-lite"/>
    </source>
</evidence>
<dbReference type="PANTHER" id="PTHR43519:SF1">
    <property type="entry name" value="ATP-DEPENDENT RNA HELICASE HRPB"/>
    <property type="match status" value="1"/>
</dbReference>
<feature type="region of interest" description="Disordered" evidence="6">
    <location>
        <begin position="784"/>
        <end position="807"/>
    </location>
</feature>
<dbReference type="GO" id="GO:0003724">
    <property type="term" value="F:RNA helicase activity"/>
    <property type="evidence" value="ECO:0007669"/>
    <property type="project" value="UniProtKB-EC"/>
</dbReference>
<keyword evidence="10" id="KW-1185">Reference proteome</keyword>
<dbReference type="InterPro" id="IPR001650">
    <property type="entry name" value="Helicase_C-like"/>
</dbReference>
<proteinExistence type="predicted"/>
<evidence type="ECO:0000313" key="9">
    <source>
        <dbReference type="EMBL" id="AKK04452.1"/>
    </source>
</evidence>
<dbReference type="SMART" id="SM00487">
    <property type="entry name" value="DEXDc"/>
    <property type="match status" value="1"/>
</dbReference>
<name>A0A0G3H018_9CORY</name>
<gene>
    <name evidence="9" type="primary">hrpB</name>
    <name evidence="9" type="ORF">CMUST_00475</name>
</gene>
<evidence type="ECO:0000256" key="5">
    <source>
        <dbReference type="ARBA" id="ARBA00022840"/>
    </source>
</evidence>
<dbReference type="InterPro" id="IPR027417">
    <property type="entry name" value="P-loop_NTPase"/>
</dbReference>
<evidence type="ECO:0000256" key="3">
    <source>
        <dbReference type="ARBA" id="ARBA00022801"/>
    </source>
</evidence>
<evidence type="ECO:0000259" key="8">
    <source>
        <dbReference type="PROSITE" id="PS51194"/>
    </source>
</evidence>
<dbReference type="PANTHER" id="PTHR43519">
    <property type="entry name" value="ATP-DEPENDENT RNA HELICASE HRPB"/>
    <property type="match status" value="1"/>
</dbReference>
<sequence>MIFDLYRIGATLPVSVAAERITAALSKPTSAVVVQAPPGTGKTTVVPPVIANITAPQKVVVTAPRRVAVRAAARRLADLDGSMVGDRVGYSVRGDSRPGSLVEFVTPGILIRRLLRDPDLPGVGAVVIDEVHERQVETDLLLGMLIELQQLRDDLRLVAMSATVDADRFAQLLSAPVIATDAVTFPLDISYLPVPGRIECSRDFVSAIAQHTLEHMQGREDSALVFLPGLRQVEHCHEVLSNLTDIPVFALHGQLSAVQQDQALRFTGQRIVVATAIAESSVTVPGVRLVVDAGLARVPKRDANRAMTGLVTVSCSKSSADQRAGRAGREGPGTVLRMYEQREYQRFTEFSVPEIMSADVTWPALAVACWGSSIAELPLPNTPPEAAWQSAIRTLQHLGAVDSNGQVTDLGRQLALIPTDPRLARALAQLGPAAAETIAALGEDPRGDIVQAIVQLRPTSRFSAEVARLSRIAAPLFDAPTTHDDTTDVDPGVVVGQAFPDQIAKRVGEENGNSVFLLAHGSRAVLPPHLGLSHAQWLAIATVTIGGKGNSNAIIRAAAEIDRETALDIIGISTNYSCHIDSGVIKARRITHAGAIVMNTTNIAIDEVPPALAQSAISAEISRRGLDMFSFSSSATALRHRLNFISRQVGEPWPDVEKLDRTYWLQPELTALAQGVPIADIDMHAALLRILPWPEANSFDALAPETLTVASGRMVPIDYSDGRPVVRVKLQECFGITTSPVFCGRPVVFHLLSPAGRPLAITDDLASFWSGSYHNVRAEMRGRYPKHPWPKDPLTATATAKTKRHLG</sequence>
<evidence type="ECO:0000256" key="2">
    <source>
        <dbReference type="ARBA" id="ARBA00022741"/>
    </source>
</evidence>
<dbReference type="NCBIfam" id="TIGR01970">
    <property type="entry name" value="DEAH_box_HrpB"/>
    <property type="match status" value="1"/>
</dbReference>
<dbReference type="PROSITE" id="PS51192">
    <property type="entry name" value="HELICASE_ATP_BIND_1"/>
    <property type="match status" value="1"/>
</dbReference>
<dbReference type="Pfam" id="PF00271">
    <property type="entry name" value="Helicase_C"/>
    <property type="match status" value="1"/>
</dbReference>